<sequence>MHRRSFLGNAAVAAAGAFCLNGQVVWAETFLTVEQAQKVLWGSANTFTPSHIQLTKDEMKAIAKASKVRVRRSRLQVWRTAEKGWFIVDQVIGKHENIDLAVAIDVNGKVKGLEVLTYRETYGHEIRNDQWRAQFHGKGTEADLRLNKEIRNISGATLSCRHVTDGVNRLLHTWHHVLRHL</sequence>
<evidence type="ECO:0000256" key="5">
    <source>
        <dbReference type="ARBA" id="ARBA00022982"/>
    </source>
</evidence>
<dbReference type="Proteomes" id="UP000664417">
    <property type="component" value="Unassembled WGS sequence"/>
</dbReference>
<dbReference type="InterPro" id="IPR010209">
    <property type="entry name" value="Ion_transpt_RnfG/RsxG"/>
</dbReference>
<dbReference type="Pfam" id="PF04205">
    <property type="entry name" value="FMN_bind"/>
    <property type="match status" value="1"/>
</dbReference>
<organism evidence="7 8">
    <name type="scientific">Acanthopleuribacter pedis</name>
    <dbReference type="NCBI Taxonomy" id="442870"/>
    <lineage>
        <taxon>Bacteria</taxon>
        <taxon>Pseudomonadati</taxon>
        <taxon>Acidobacteriota</taxon>
        <taxon>Holophagae</taxon>
        <taxon>Acanthopleuribacterales</taxon>
        <taxon>Acanthopleuribacteraceae</taxon>
        <taxon>Acanthopleuribacter</taxon>
    </lineage>
</organism>
<comment type="caution">
    <text evidence="7">The sequence shown here is derived from an EMBL/GenBank/DDBJ whole genome shotgun (WGS) entry which is preliminary data.</text>
</comment>
<feature type="domain" description="FMN-binding" evidence="6">
    <location>
        <begin position="93"/>
        <end position="174"/>
    </location>
</feature>
<protein>
    <submittedName>
        <fullName evidence="7">FMN-binding protein</fullName>
    </submittedName>
</protein>
<gene>
    <name evidence="7" type="ORF">J3U88_11050</name>
</gene>
<evidence type="ECO:0000313" key="7">
    <source>
        <dbReference type="EMBL" id="MBO1318995.1"/>
    </source>
</evidence>
<keyword evidence="2" id="KW-0597">Phosphoprotein</keyword>
<evidence type="ECO:0000256" key="3">
    <source>
        <dbReference type="ARBA" id="ARBA00022630"/>
    </source>
</evidence>
<keyword evidence="5" id="KW-0249">Electron transport</keyword>
<dbReference type="GO" id="GO:0005886">
    <property type="term" value="C:plasma membrane"/>
    <property type="evidence" value="ECO:0007669"/>
    <property type="project" value="InterPro"/>
</dbReference>
<dbReference type="PANTHER" id="PTHR36118">
    <property type="entry name" value="ION-TRANSLOCATING OXIDOREDUCTASE COMPLEX SUBUNIT G"/>
    <property type="match status" value="1"/>
</dbReference>
<dbReference type="RefSeq" id="WP_207858816.1">
    <property type="nucleotide sequence ID" value="NZ_JAFREP010000008.1"/>
</dbReference>
<evidence type="ECO:0000256" key="1">
    <source>
        <dbReference type="ARBA" id="ARBA00022448"/>
    </source>
</evidence>
<proteinExistence type="predicted"/>
<evidence type="ECO:0000256" key="4">
    <source>
        <dbReference type="ARBA" id="ARBA00022643"/>
    </source>
</evidence>
<dbReference type="PANTHER" id="PTHR36118:SF1">
    <property type="entry name" value="ION-TRANSLOCATING OXIDOREDUCTASE COMPLEX SUBUNIT G"/>
    <property type="match status" value="1"/>
</dbReference>
<dbReference type="GO" id="GO:0010181">
    <property type="term" value="F:FMN binding"/>
    <property type="evidence" value="ECO:0007669"/>
    <property type="project" value="InterPro"/>
</dbReference>
<dbReference type="AlphaFoldDB" id="A0A8J7QFK2"/>
<dbReference type="GO" id="GO:0022900">
    <property type="term" value="P:electron transport chain"/>
    <property type="evidence" value="ECO:0007669"/>
    <property type="project" value="InterPro"/>
</dbReference>
<accession>A0A8J7QFK2</accession>
<evidence type="ECO:0000313" key="8">
    <source>
        <dbReference type="Proteomes" id="UP000664417"/>
    </source>
</evidence>
<dbReference type="InterPro" id="IPR007329">
    <property type="entry name" value="FMN-bd"/>
</dbReference>
<dbReference type="GO" id="GO:0009055">
    <property type="term" value="F:electron transfer activity"/>
    <property type="evidence" value="ECO:0007669"/>
    <property type="project" value="InterPro"/>
</dbReference>
<keyword evidence="1" id="KW-0813">Transport</keyword>
<dbReference type="EMBL" id="JAFREP010000008">
    <property type="protein sequence ID" value="MBO1318995.1"/>
    <property type="molecule type" value="Genomic_DNA"/>
</dbReference>
<dbReference type="SMART" id="SM00900">
    <property type="entry name" value="FMN_bind"/>
    <property type="match status" value="1"/>
</dbReference>
<keyword evidence="3" id="KW-0285">Flavoprotein</keyword>
<reference evidence="7" key="1">
    <citation type="submission" date="2021-03" db="EMBL/GenBank/DDBJ databases">
        <authorList>
            <person name="Wang G."/>
        </authorList>
    </citation>
    <scope>NUCLEOTIDE SEQUENCE</scope>
    <source>
        <strain evidence="7">KCTC 12899</strain>
    </source>
</reference>
<keyword evidence="8" id="KW-1185">Reference proteome</keyword>
<evidence type="ECO:0000259" key="6">
    <source>
        <dbReference type="SMART" id="SM00900"/>
    </source>
</evidence>
<evidence type="ECO:0000256" key="2">
    <source>
        <dbReference type="ARBA" id="ARBA00022553"/>
    </source>
</evidence>
<keyword evidence="4" id="KW-0288">FMN</keyword>
<name>A0A8J7QFK2_9BACT</name>